<protein>
    <submittedName>
        <fullName evidence="6">DUF3857 domain-containing protein</fullName>
    </submittedName>
</protein>
<evidence type="ECO:0000256" key="3">
    <source>
        <dbReference type="PROSITE-ProRule" id="PRU00339"/>
    </source>
</evidence>
<dbReference type="PROSITE" id="PS50005">
    <property type="entry name" value="TPR"/>
    <property type="match status" value="1"/>
</dbReference>
<dbReference type="Proteomes" id="UP000763641">
    <property type="component" value="Unassembled WGS sequence"/>
</dbReference>
<evidence type="ECO:0000313" key="6">
    <source>
        <dbReference type="EMBL" id="MBM6576062.1"/>
    </source>
</evidence>
<keyword evidence="2 3" id="KW-0802">TPR repeat</keyword>
<evidence type="ECO:0000259" key="5">
    <source>
        <dbReference type="Pfam" id="PF12969"/>
    </source>
</evidence>
<feature type="repeat" description="TPR" evidence="3">
    <location>
        <begin position="853"/>
        <end position="886"/>
    </location>
</feature>
<dbReference type="EMBL" id="JAFEMC010000002">
    <property type="protein sequence ID" value="MBM6576062.1"/>
    <property type="molecule type" value="Genomic_DNA"/>
</dbReference>
<dbReference type="Gene3D" id="2.60.40.3140">
    <property type="match status" value="1"/>
</dbReference>
<name>A0ABS2D572_9SPHN</name>
<dbReference type="Gene3D" id="3.10.620.30">
    <property type="match status" value="1"/>
</dbReference>
<evidence type="ECO:0000256" key="2">
    <source>
        <dbReference type="ARBA" id="ARBA00022803"/>
    </source>
</evidence>
<keyword evidence="1" id="KW-0677">Repeat</keyword>
<dbReference type="Pfam" id="PF13181">
    <property type="entry name" value="TPR_8"/>
    <property type="match status" value="1"/>
</dbReference>
<reference evidence="6 7" key="1">
    <citation type="submission" date="2020-12" db="EMBL/GenBank/DDBJ databases">
        <title>Sphingomonas sp.</title>
        <authorList>
            <person name="Kim M.K."/>
        </authorList>
    </citation>
    <scope>NUCLEOTIDE SEQUENCE [LARGE SCALE GENOMIC DNA]</scope>
    <source>
        <strain evidence="6 7">BT552</strain>
    </source>
</reference>
<dbReference type="InterPro" id="IPR019734">
    <property type="entry name" value="TPR_rpt"/>
</dbReference>
<accession>A0ABS2D572</accession>
<feature type="chain" id="PRO_5046470626" evidence="4">
    <location>
        <begin position="20"/>
        <end position="931"/>
    </location>
</feature>
<feature type="signal peptide" evidence="4">
    <location>
        <begin position="1"/>
        <end position="19"/>
    </location>
</feature>
<evidence type="ECO:0000256" key="4">
    <source>
        <dbReference type="SAM" id="SignalP"/>
    </source>
</evidence>
<evidence type="ECO:0000313" key="7">
    <source>
        <dbReference type="Proteomes" id="UP000763641"/>
    </source>
</evidence>
<dbReference type="RefSeq" id="WP_204196844.1">
    <property type="nucleotide sequence ID" value="NZ_JAFEMC010000002.1"/>
</dbReference>
<dbReference type="SMART" id="SM00028">
    <property type="entry name" value="TPR"/>
    <property type="match status" value="3"/>
</dbReference>
<comment type="caution">
    <text evidence="6">The sequence shown here is derived from an EMBL/GenBank/DDBJ whole genome shotgun (WGS) entry which is preliminary data.</text>
</comment>
<keyword evidence="7" id="KW-1185">Reference proteome</keyword>
<organism evidence="6 7">
    <name type="scientific">Sphingomonas longa</name>
    <dbReference type="NCBI Taxonomy" id="2778730"/>
    <lineage>
        <taxon>Bacteria</taxon>
        <taxon>Pseudomonadati</taxon>
        <taxon>Pseudomonadota</taxon>
        <taxon>Alphaproteobacteria</taxon>
        <taxon>Sphingomonadales</taxon>
        <taxon>Sphingomonadaceae</taxon>
        <taxon>Sphingomonas</taxon>
    </lineage>
</organism>
<feature type="domain" description="DUF3857" evidence="5">
    <location>
        <begin position="66"/>
        <end position="223"/>
    </location>
</feature>
<keyword evidence="4" id="KW-0732">Signal</keyword>
<dbReference type="SUPFAM" id="SSF48452">
    <property type="entry name" value="TPR-like"/>
    <property type="match status" value="2"/>
</dbReference>
<dbReference type="Gene3D" id="1.25.40.10">
    <property type="entry name" value="Tetratricopeptide repeat domain"/>
    <property type="match status" value="2"/>
</dbReference>
<evidence type="ECO:0000256" key="1">
    <source>
        <dbReference type="ARBA" id="ARBA00022737"/>
    </source>
</evidence>
<dbReference type="PANTHER" id="PTHR44858">
    <property type="entry name" value="TETRATRICOPEPTIDE REPEAT PROTEIN 6"/>
    <property type="match status" value="1"/>
</dbReference>
<dbReference type="InterPro" id="IPR050498">
    <property type="entry name" value="Ycf3"/>
</dbReference>
<dbReference type="PANTHER" id="PTHR44858:SF1">
    <property type="entry name" value="UDP-N-ACETYLGLUCOSAMINE--PEPTIDE N-ACETYLGLUCOSAMINYLTRANSFERASE SPINDLY-RELATED"/>
    <property type="match status" value="1"/>
</dbReference>
<gene>
    <name evidence="6" type="ORF">ILT43_06725</name>
</gene>
<dbReference type="InterPro" id="IPR024618">
    <property type="entry name" value="DUF3857"/>
</dbReference>
<dbReference type="InterPro" id="IPR011990">
    <property type="entry name" value="TPR-like_helical_dom_sf"/>
</dbReference>
<dbReference type="Pfam" id="PF12969">
    <property type="entry name" value="DUF3857"/>
    <property type="match status" value="1"/>
</dbReference>
<sequence length="931" mass="99787">MVRYGLLVGACMVAAPAFASETPLYQAAPAWIKAATPIDAAKLDAASPVIVLFDNQQRLEGGQVWSYVDTATRIASPEMLTQAGTLTASWQPDQGDLIVHRVQILRGGETIDVLAGGKRFTVLRREERLERLEMNGVLTATLAVEGLRLGDVLRLTISTTNKDAALGGKVQTIAQLPVAPVRAGLARIRLTWPEKDAVQWKTYAEGAKPLVTTADGYREVTFDGILPKQPELPNDAPVRFVRPPIVEATTFASWSAVSQTMAPLYATAGLIPAGSPLATEVARIAAATPDPLKRAALALELVQGKIRYLFNGMAGGNYTPQKPADTWSLRYGDCKAKTLLLLAILHELKIDAEPATAPAQAGDVFDTRLPSAAAFDHIIVKANVAGETLWLDGTMNGVTLADIHDVPTFRHVLPIRAAGSDLVEVPFHPDARPEVEAAVEYDQRAGVSLPTLVTVTMKVRGQSGSMMNLVAQQATPDQKRDMVQKVVGNIVSNARLTDQSLAYDPVTGVATVTGRGIVSSPWGKERGRWRTALDGTMSDINFAPDRGRAAWRAIPVAVGPAKRMAMHTRLLLPQGGKGFVLEGDQSLDEVIAGRRIVRKSALAGDVVTIDDELATVAPEIAPADIPATRARVALAKTRTLQAAAPVDLPSRFQVVAEARRSGALKPILAAYAKSIANDPEDVAVYINRASFLANTYDRPAAIVDLTKALSIEPTIDTYLWRAGLYEQGGEKAKQQADLDEALKLDPSSFAAINTMARYRLDAGDKDAAIAMIQERIDAGGKEAGDYMAAKADLLARAGDGDGALVAIDEAVKDNPGSAQLLNSRCWIKGTLNVQLDTALKDCTRSIELSESRVSALDSRAMVYYRMNRFDDALADLTAALDDAPELAASLYMRGIIRGKQGAAPESKADLASARLISPLIDRDYSRFGIKP</sequence>
<proteinExistence type="predicted"/>